<evidence type="ECO:0000313" key="3">
    <source>
        <dbReference type="Proteomes" id="UP001165296"/>
    </source>
</evidence>
<comment type="caution">
    <text evidence="2">The sequence shown here is derived from an EMBL/GenBank/DDBJ whole genome shotgun (WGS) entry which is preliminary data.</text>
</comment>
<gene>
    <name evidence="2" type="ORF">LGH74_09010</name>
</gene>
<feature type="compositionally biased region" description="Basic and acidic residues" evidence="1">
    <location>
        <begin position="114"/>
        <end position="127"/>
    </location>
</feature>
<name>A0ABS8ARS6_9BACT</name>
<feature type="compositionally biased region" description="Polar residues" evidence="1">
    <location>
        <begin position="100"/>
        <end position="111"/>
    </location>
</feature>
<keyword evidence="3" id="KW-1185">Reference proteome</keyword>
<feature type="compositionally biased region" description="Polar residues" evidence="1">
    <location>
        <begin position="1"/>
        <end position="11"/>
    </location>
</feature>
<dbReference type="Proteomes" id="UP001165296">
    <property type="component" value="Unassembled WGS sequence"/>
</dbReference>
<accession>A0ABS8ARS6</accession>
<evidence type="ECO:0000313" key="2">
    <source>
        <dbReference type="EMBL" id="MCB2408114.1"/>
    </source>
</evidence>
<dbReference type="RefSeq" id="WP_226174810.1">
    <property type="nucleotide sequence ID" value="NZ_JAJADR010000002.1"/>
</dbReference>
<proteinExistence type="predicted"/>
<dbReference type="EMBL" id="JAJADR010000002">
    <property type="protein sequence ID" value="MCB2408114.1"/>
    <property type="molecule type" value="Genomic_DNA"/>
</dbReference>
<feature type="compositionally biased region" description="Basic and acidic residues" evidence="1">
    <location>
        <begin position="17"/>
        <end position="34"/>
    </location>
</feature>
<evidence type="ECO:0000256" key="1">
    <source>
        <dbReference type="SAM" id="MobiDB-lite"/>
    </source>
</evidence>
<feature type="region of interest" description="Disordered" evidence="1">
    <location>
        <begin position="1"/>
        <end position="156"/>
    </location>
</feature>
<feature type="compositionally biased region" description="Polar residues" evidence="1">
    <location>
        <begin position="142"/>
        <end position="156"/>
    </location>
</feature>
<sequence length="156" mass="16562">MQTHPNDGSNDNPDEFSEFRKDKTQDAENLREGAARANTAPDMKPSTPAGTPAYGEFGGAINVAPTTGSDVYSHPAGTNPGGVAAPNVTEPDQKGAAPQNRATDTVVSTQEADAETRREAYKEDDPRYGSGTRNWESEEPANRSNSPENPNDSALN</sequence>
<reference evidence="2" key="1">
    <citation type="submission" date="2021-10" db="EMBL/GenBank/DDBJ databases">
        <authorList>
            <person name="Dean J.D."/>
            <person name="Kim M.K."/>
            <person name="Newey C.N."/>
            <person name="Stoker T.S."/>
            <person name="Thompson D.W."/>
            <person name="Grose J.H."/>
        </authorList>
    </citation>
    <scope>NUCLEOTIDE SEQUENCE</scope>
    <source>
        <strain evidence="2">BT178</strain>
    </source>
</reference>
<organism evidence="2 3">
    <name type="scientific">Hymenobacter lucidus</name>
    <dbReference type="NCBI Taxonomy" id="2880930"/>
    <lineage>
        <taxon>Bacteria</taxon>
        <taxon>Pseudomonadati</taxon>
        <taxon>Bacteroidota</taxon>
        <taxon>Cytophagia</taxon>
        <taxon>Cytophagales</taxon>
        <taxon>Hymenobacteraceae</taxon>
        <taxon>Hymenobacter</taxon>
    </lineage>
</organism>
<protein>
    <submittedName>
        <fullName evidence="2">Uncharacterized protein</fullName>
    </submittedName>
</protein>